<evidence type="ECO:0000256" key="5">
    <source>
        <dbReference type="ARBA" id="ARBA00023136"/>
    </source>
</evidence>
<feature type="domain" description="Integral membrane bound transporter" evidence="9">
    <location>
        <begin position="405"/>
        <end position="525"/>
    </location>
</feature>
<dbReference type="Pfam" id="PF12805">
    <property type="entry name" value="FUSC-like"/>
    <property type="match status" value="1"/>
</dbReference>
<protein>
    <submittedName>
        <fullName evidence="10">Uncharacterized protein</fullName>
    </submittedName>
</protein>
<keyword evidence="5 7" id="KW-0472">Membrane</keyword>
<evidence type="ECO:0000313" key="10">
    <source>
        <dbReference type="EMBL" id="KXU80800.1"/>
    </source>
</evidence>
<dbReference type="NCBIfam" id="TIGR01667">
    <property type="entry name" value="YCCS_YHFK"/>
    <property type="match status" value="1"/>
</dbReference>
<feature type="transmembrane region" description="Helical" evidence="7">
    <location>
        <begin position="120"/>
        <end position="138"/>
    </location>
</feature>
<feature type="transmembrane region" description="Helical" evidence="7">
    <location>
        <begin position="483"/>
        <end position="502"/>
    </location>
</feature>
<dbReference type="AlphaFoldDB" id="A0A175VJV0"/>
<feature type="transmembrane region" description="Helical" evidence="7">
    <location>
        <begin position="12"/>
        <end position="35"/>
    </location>
</feature>
<feature type="transmembrane region" description="Helical" evidence="7">
    <location>
        <begin position="41"/>
        <end position="57"/>
    </location>
</feature>
<dbReference type="InterPro" id="IPR010020">
    <property type="entry name" value="Integral_membrane_YCCS_YHJK"/>
</dbReference>
<keyword evidence="2" id="KW-1003">Cell membrane</keyword>
<evidence type="ECO:0000256" key="6">
    <source>
        <dbReference type="ARBA" id="ARBA00043993"/>
    </source>
</evidence>
<evidence type="ECO:0000259" key="8">
    <source>
        <dbReference type="Pfam" id="PF12805"/>
    </source>
</evidence>
<dbReference type="Pfam" id="PF13515">
    <property type="entry name" value="FUSC_2"/>
    <property type="match status" value="1"/>
</dbReference>
<evidence type="ECO:0000256" key="2">
    <source>
        <dbReference type="ARBA" id="ARBA00022475"/>
    </source>
</evidence>
<dbReference type="PANTHER" id="PTHR30509:SF8">
    <property type="entry name" value="INNER MEMBRANE PROTEIN YCCS"/>
    <property type="match status" value="1"/>
</dbReference>
<sequence length="722" mass="80519">MPMDFSGLLRRLLTDSHIYFALKVLLAILGLLAFTLATGDIQLTVLLSLGVVAGAIAETDDSLWGRVKNLGMTLLCFLFASLCVQYLYPTPWLFAIGLASSTFIFVMVGALGARYATISFGTLLIAIYTMLGAAHAPSLFYQPLALGAGALWYGLVSLLWLWLLPYKTLHEQLAQSYFALGRYLLEKSRFFPADEHGAQAIRHNLAQLNINLVSALNLTKSALNARLSPRHPASPELASLLRLYLLALEIHERATSSHYPYSRLEAELKQGIVLDGFQEVFLQLSEACQRLGYAILVHKPYAHNKRIHWTLEALGDQLEFTHLKQHYPKTLLTPMKFLRRNLASINQLLGSAEGLQNPDQAPQSLPPLASPPRLPFLAQLKQHFTLHSMVFRHALRLSLGLVIGYGILQAFDMDKGYWILLTVLFVCQPSYSATRRRLVQRMLGTFAGILVGIPVLWLFPELHVQLVVMGLAAFLFFTQVRNNYSAAVCFITLYVLMAFNLLDGIGFAILGPRLLDTLLGCLIAYALVAWLWPDWQYKRLPTLIANSLSANARYLSAVLASLKPQRDESIDYRVARKSAHLADSELATAWQSMLVEPQKRRRFLDLCFTLTWRNHALLSYISALGAHRDKLEAISGLDEMRHHICHTLEQAAGHLAGNPSSSLGGQRLLITPDEAQECSEEQLMLTQQLNLISELADQLLNLANESRLLTGDQGATMPAQSR</sequence>
<evidence type="ECO:0000256" key="1">
    <source>
        <dbReference type="ARBA" id="ARBA00004651"/>
    </source>
</evidence>
<evidence type="ECO:0000313" key="11">
    <source>
        <dbReference type="Proteomes" id="UP000078435"/>
    </source>
</evidence>
<feature type="transmembrane region" description="Helical" evidence="7">
    <location>
        <begin position="394"/>
        <end position="411"/>
    </location>
</feature>
<comment type="subcellular location">
    <subcellularLocation>
        <location evidence="1">Cell membrane</location>
        <topology evidence="1">Multi-pass membrane protein</topology>
    </subcellularLocation>
</comment>
<evidence type="ECO:0000259" key="9">
    <source>
        <dbReference type="Pfam" id="PF13515"/>
    </source>
</evidence>
<feature type="transmembrane region" description="Helical" evidence="7">
    <location>
        <begin position="417"/>
        <end position="434"/>
    </location>
</feature>
<keyword evidence="4 7" id="KW-1133">Transmembrane helix</keyword>
<keyword evidence="3 7" id="KW-0812">Transmembrane</keyword>
<organism evidence="10 11">
    <name type="scientific">Aeromonas enteropelogenes</name>
    <name type="common">Aeromonas trota</name>
    <dbReference type="NCBI Taxonomy" id="29489"/>
    <lineage>
        <taxon>Bacteria</taxon>
        <taxon>Pseudomonadati</taxon>
        <taxon>Pseudomonadota</taxon>
        <taxon>Gammaproteobacteria</taxon>
        <taxon>Aeromonadales</taxon>
        <taxon>Aeromonadaceae</taxon>
        <taxon>Aeromonas</taxon>
    </lineage>
</organism>
<dbReference type="InterPro" id="IPR049453">
    <property type="entry name" value="Memb_transporter_dom"/>
</dbReference>
<dbReference type="Proteomes" id="UP000078435">
    <property type="component" value="Unassembled WGS sequence"/>
</dbReference>
<dbReference type="RefSeq" id="WP_061475849.1">
    <property type="nucleotide sequence ID" value="NZ_JMGO02000003.1"/>
</dbReference>
<feature type="transmembrane region" description="Helical" evidence="7">
    <location>
        <begin position="446"/>
        <end position="477"/>
    </location>
</feature>
<dbReference type="GO" id="GO:0005886">
    <property type="term" value="C:plasma membrane"/>
    <property type="evidence" value="ECO:0007669"/>
    <property type="project" value="UniProtKB-SubCell"/>
</dbReference>
<dbReference type="PANTHER" id="PTHR30509">
    <property type="entry name" value="P-HYDROXYBENZOIC ACID EFFLUX PUMP SUBUNIT-RELATED"/>
    <property type="match status" value="1"/>
</dbReference>
<dbReference type="InterPro" id="IPR010019">
    <property type="entry name" value="Integral_membrane_YccS"/>
</dbReference>
<feature type="transmembrane region" description="Helical" evidence="7">
    <location>
        <begin position="144"/>
        <end position="164"/>
    </location>
</feature>
<comment type="similarity">
    <text evidence="6">Belongs to the YccS/YhfK family.</text>
</comment>
<evidence type="ECO:0000256" key="7">
    <source>
        <dbReference type="SAM" id="Phobius"/>
    </source>
</evidence>
<feature type="transmembrane region" description="Helical" evidence="7">
    <location>
        <begin position="69"/>
        <end position="88"/>
    </location>
</feature>
<reference evidence="10 11" key="1">
    <citation type="submission" date="2016-02" db="EMBL/GenBank/DDBJ databases">
        <title>Draft genome sequence of Aeromonas trota strain 1999lcr isolated from cerebrospinal fluid (CSF).</title>
        <authorList>
            <person name="Dallagassa C.B."/>
            <person name="Prediger K.C."/>
            <person name="Weiss V.A."/>
            <person name="Assis F.E."/>
            <person name="Baura V."/>
            <person name="Cruz L.M."/>
            <person name="Souza E.M."/>
            <person name="Pedrosa F.O."/>
            <person name="Fadel-Picheth C.M."/>
        </authorList>
    </citation>
    <scope>NUCLEOTIDE SEQUENCE [LARGE SCALE GENOMIC DNA]</scope>
    <source>
        <strain evidence="10 11">1999lcr</strain>
    </source>
</reference>
<feature type="domain" description="Integral membrane protein YccS N-terminal" evidence="8">
    <location>
        <begin position="69"/>
        <end position="349"/>
    </location>
</feature>
<gene>
    <name evidence="10" type="ORF">LCR_12015</name>
</gene>
<name>A0A175VJV0_AEREN</name>
<feature type="transmembrane region" description="Helical" evidence="7">
    <location>
        <begin position="514"/>
        <end position="532"/>
    </location>
</feature>
<dbReference type="OrthoDB" id="8670769at2"/>
<comment type="caution">
    <text evidence="10">The sequence shown here is derived from an EMBL/GenBank/DDBJ whole genome shotgun (WGS) entry which is preliminary data.</text>
</comment>
<proteinExistence type="inferred from homology"/>
<accession>A0A175VJV0</accession>
<dbReference type="NCBIfam" id="TIGR01666">
    <property type="entry name" value="YCCS"/>
    <property type="match status" value="1"/>
</dbReference>
<dbReference type="EMBL" id="JMGO02000003">
    <property type="protein sequence ID" value="KXU80800.1"/>
    <property type="molecule type" value="Genomic_DNA"/>
</dbReference>
<dbReference type="STRING" id="29489.VL01_11290"/>
<feature type="transmembrane region" description="Helical" evidence="7">
    <location>
        <begin position="94"/>
        <end position="113"/>
    </location>
</feature>
<evidence type="ECO:0000256" key="4">
    <source>
        <dbReference type="ARBA" id="ARBA00022989"/>
    </source>
</evidence>
<dbReference type="InterPro" id="IPR032692">
    <property type="entry name" value="YccS_N"/>
</dbReference>
<evidence type="ECO:0000256" key="3">
    <source>
        <dbReference type="ARBA" id="ARBA00022692"/>
    </source>
</evidence>